<dbReference type="InterPro" id="IPR036249">
    <property type="entry name" value="Thioredoxin-like_sf"/>
</dbReference>
<evidence type="ECO:0000313" key="3">
    <source>
        <dbReference type="EMBL" id="UYV68043.1"/>
    </source>
</evidence>
<keyword evidence="4" id="KW-1185">Reference proteome</keyword>
<proteinExistence type="inferred from homology"/>
<accession>A0ABY6KGU1</accession>
<gene>
    <name evidence="2" type="ORF">LAZ67_5002894</name>
    <name evidence="3" type="ORF">LAZ67_5002896</name>
</gene>
<reference evidence="3 4" key="1">
    <citation type="submission" date="2022-01" db="EMBL/GenBank/DDBJ databases">
        <title>A chromosomal length assembly of Cordylochernes scorpioides.</title>
        <authorList>
            <person name="Zeh D."/>
            <person name="Zeh J."/>
        </authorList>
    </citation>
    <scope>NUCLEOTIDE SEQUENCE [LARGE SCALE GENOMIC DNA]</scope>
    <source>
        <strain evidence="3">IN4F17</strain>
        <tissue evidence="3">Whole Body</tissue>
    </source>
</reference>
<dbReference type="PANTHER" id="PTHR12232:SF0">
    <property type="entry name" value="THIOREDOXIN DOMAIN-CONTAINING PROTEIN"/>
    <property type="match status" value="1"/>
</dbReference>
<sequence>ILSKLVLQVRKRQQRVLFTLGGMKLDHEPIDITEAGKEEEREFMREQCLKHNKNPLPPQIFNDDEYCGDYYDFELANDDDRLLPFLKLQAENGTKEGPQKSMMYTIYLLLFLMKDTYYTKEQNLVFGVVKRNL</sequence>
<evidence type="ECO:0008006" key="5">
    <source>
        <dbReference type="Google" id="ProtNLM"/>
    </source>
</evidence>
<dbReference type="EMBL" id="CP092867">
    <property type="protein sequence ID" value="UYV68042.1"/>
    <property type="molecule type" value="Genomic_DNA"/>
</dbReference>
<dbReference type="PANTHER" id="PTHR12232">
    <property type="entry name" value="SH3 DOMAIN-BINDING GLUTAMIC ACID-RICH-LIKE PROTEIN"/>
    <property type="match status" value="1"/>
</dbReference>
<evidence type="ECO:0000313" key="2">
    <source>
        <dbReference type="EMBL" id="UYV68042.1"/>
    </source>
</evidence>
<evidence type="ECO:0000256" key="1">
    <source>
        <dbReference type="ARBA" id="ARBA00007764"/>
    </source>
</evidence>
<dbReference type="Proteomes" id="UP001235939">
    <property type="component" value="Chromosome 05"/>
</dbReference>
<dbReference type="Gene3D" id="3.40.30.10">
    <property type="entry name" value="Glutaredoxin"/>
    <property type="match status" value="1"/>
</dbReference>
<dbReference type="InterPro" id="IPR051033">
    <property type="entry name" value="SH3BGR"/>
</dbReference>
<dbReference type="Pfam" id="PF04908">
    <property type="entry name" value="SH3BGR"/>
    <property type="match status" value="1"/>
</dbReference>
<evidence type="ECO:0000313" key="4">
    <source>
        <dbReference type="Proteomes" id="UP001235939"/>
    </source>
</evidence>
<comment type="similarity">
    <text evidence="1">Belongs to the SH3BGR family.</text>
</comment>
<name>A0ABY6KGU1_9ARAC</name>
<dbReference type="InterPro" id="IPR006993">
    <property type="entry name" value="Glut_rich_SH3-bd"/>
</dbReference>
<dbReference type="EMBL" id="CP092867">
    <property type="protein sequence ID" value="UYV68043.1"/>
    <property type="molecule type" value="Genomic_DNA"/>
</dbReference>
<organism evidence="3 4">
    <name type="scientific">Cordylochernes scorpioides</name>
    <dbReference type="NCBI Taxonomy" id="51811"/>
    <lineage>
        <taxon>Eukaryota</taxon>
        <taxon>Metazoa</taxon>
        <taxon>Ecdysozoa</taxon>
        <taxon>Arthropoda</taxon>
        <taxon>Chelicerata</taxon>
        <taxon>Arachnida</taxon>
        <taxon>Pseudoscorpiones</taxon>
        <taxon>Cheliferoidea</taxon>
        <taxon>Chernetidae</taxon>
        <taxon>Cordylochernes</taxon>
    </lineage>
</organism>
<protein>
    <recommendedName>
        <fullName evidence="5">SH3 domain-binding glutamic acid-rich-like protein</fullName>
    </recommendedName>
</protein>
<feature type="non-terminal residue" evidence="3">
    <location>
        <position position="1"/>
    </location>
</feature>
<dbReference type="SUPFAM" id="SSF52833">
    <property type="entry name" value="Thioredoxin-like"/>
    <property type="match status" value="1"/>
</dbReference>